<reference evidence="2 3" key="1">
    <citation type="submission" date="2018-05" db="EMBL/GenBank/DDBJ databases">
        <title>Pararhodobacter marina sp. nov., isolated from deep-sea water of the Indian Ocean.</title>
        <authorList>
            <person name="Lai Q.Sr."/>
            <person name="Liu X."/>
            <person name="Shao Z."/>
        </authorList>
    </citation>
    <scope>NUCLEOTIDE SEQUENCE [LARGE SCALE GENOMIC DNA]</scope>
    <source>
        <strain evidence="2 3">CIC4N-9</strain>
    </source>
</reference>
<dbReference type="GO" id="GO:0030170">
    <property type="term" value="F:pyridoxal phosphate binding"/>
    <property type="evidence" value="ECO:0007669"/>
    <property type="project" value="InterPro"/>
</dbReference>
<dbReference type="Proteomes" id="UP000244940">
    <property type="component" value="Unassembled WGS sequence"/>
</dbReference>
<dbReference type="AlphaFoldDB" id="A0A2U2C5C5"/>
<sequence>MPALAKTRFEAEIVWLGIVPDRDAALESQPLERMELTFDGPAGETHGGMTRPSCSRVMGLYPRNTPIRNARQLSILSVEELDQIAAEMGLKTLNPALVGATMVIRGIPDFSHVPPSSRLLAGSGASVTVDMENRPCTLPARPIETAHPGFGKAFKGAARGRRGVTAWVEAEGAVALGDKLRLFVPDQPVWAEREIMNTE</sequence>
<dbReference type="Gene3D" id="2.40.33.20">
    <property type="entry name" value="PK beta-barrel domain-like"/>
    <property type="match status" value="1"/>
</dbReference>
<keyword evidence="3" id="KW-1185">Reference proteome</keyword>
<dbReference type="PROSITE" id="PS51340">
    <property type="entry name" value="MOSC"/>
    <property type="match status" value="1"/>
</dbReference>
<dbReference type="InterPro" id="IPR005302">
    <property type="entry name" value="MoCF_Sase_C"/>
</dbReference>
<dbReference type="RefSeq" id="WP_109534914.1">
    <property type="nucleotide sequence ID" value="NZ_QEYD01000013.1"/>
</dbReference>
<comment type="caution">
    <text evidence="2">The sequence shown here is derived from an EMBL/GenBank/DDBJ whole genome shotgun (WGS) entry which is preliminary data.</text>
</comment>
<dbReference type="GO" id="GO:0003824">
    <property type="term" value="F:catalytic activity"/>
    <property type="evidence" value="ECO:0007669"/>
    <property type="project" value="InterPro"/>
</dbReference>
<accession>A0A2U2C5C5</accession>
<evidence type="ECO:0000313" key="2">
    <source>
        <dbReference type="EMBL" id="PWE27067.1"/>
    </source>
</evidence>
<dbReference type="PANTHER" id="PTHR36930:SF1">
    <property type="entry name" value="MOSC DOMAIN-CONTAINING PROTEIN"/>
    <property type="match status" value="1"/>
</dbReference>
<organism evidence="2 3">
    <name type="scientific">Pararhodobacter marinus</name>
    <dbReference type="NCBI Taxonomy" id="2184063"/>
    <lineage>
        <taxon>Bacteria</taxon>
        <taxon>Pseudomonadati</taxon>
        <taxon>Pseudomonadota</taxon>
        <taxon>Alphaproteobacteria</taxon>
        <taxon>Rhodobacterales</taxon>
        <taxon>Paracoccaceae</taxon>
        <taxon>Pararhodobacter</taxon>
    </lineage>
</organism>
<dbReference type="Pfam" id="PF03473">
    <property type="entry name" value="MOSC"/>
    <property type="match status" value="1"/>
</dbReference>
<dbReference type="PANTHER" id="PTHR36930">
    <property type="entry name" value="METAL-SULFUR CLUSTER BIOSYNTHESIS PROTEINS YUAD-RELATED"/>
    <property type="match status" value="1"/>
</dbReference>
<feature type="domain" description="MOSC" evidence="1">
    <location>
        <begin position="28"/>
        <end position="183"/>
    </location>
</feature>
<dbReference type="OrthoDB" id="9808413at2"/>
<dbReference type="EMBL" id="QEYD01000013">
    <property type="protein sequence ID" value="PWE27067.1"/>
    <property type="molecule type" value="Genomic_DNA"/>
</dbReference>
<dbReference type="InterPro" id="IPR052716">
    <property type="entry name" value="MOSC_domain"/>
</dbReference>
<dbReference type="InterPro" id="IPR011037">
    <property type="entry name" value="Pyrv_Knase-like_insert_dom_sf"/>
</dbReference>
<protein>
    <submittedName>
        <fullName evidence="2">Sulfurase</fullName>
    </submittedName>
</protein>
<evidence type="ECO:0000259" key="1">
    <source>
        <dbReference type="PROSITE" id="PS51340"/>
    </source>
</evidence>
<gene>
    <name evidence="2" type="ORF">C4N9_18860</name>
</gene>
<dbReference type="SUPFAM" id="SSF50800">
    <property type="entry name" value="PK beta-barrel domain-like"/>
    <property type="match status" value="1"/>
</dbReference>
<name>A0A2U2C5C5_9RHOB</name>
<dbReference type="GO" id="GO:0030151">
    <property type="term" value="F:molybdenum ion binding"/>
    <property type="evidence" value="ECO:0007669"/>
    <property type="project" value="InterPro"/>
</dbReference>
<evidence type="ECO:0000313" key="3">
    <source>
        <dbReference type="Proteomes" id="UP000244940"/>
    </source>
</evidence>
<proteinExistence type="predicted"/>
<dbReference type="GeneID" id="94366959"/>